<keyword evidence="4" id="KW-1185">Reference proteome</keyword>
<keyword evidence="1" id="KW-0479">Metal-binding</keyword>
<organism evidence="3 4">
    <name type="scientific">Bradyrhizobium jicamae</name>
    <dbReference type="NCBI Taxonomy" id="280332"/>
    <lineage>
        <taxon>Bacteria</taxon>
        <taxon>Pseudomonadati</taxon>
        <taxon>Pseudomonadota</taxon>
        <taxon>Alphaproteobacteria</taxon>
        <taxon>Hyphomicrobiales</taxon>
        <taxon>Nitrobacteraceae</taxon>
        <taxon>Bradyrhizobium</taxon>
    </lineage>
</organism>
<dbReference type="InterPro" id="IPR018146">
    <property type="entry name" value="Glyoxalase_1_CS"/>
</dbReference>
<dbReference type="PROSITE" id="PS51819">
    <property type="entry name" value="VOC"/>
    <property type="match status" value="2"/>
</dbReference>
<evidence type="ECO:0000256" key="1">
    <source>
        <dbReference type="ARBA" id="ARBA00022723"/>
    </source>
</evidence>
<dbReference type="Gene3D" id="3.10.180.10">
    <property type="entry name" value="2,3-Dihydroxybiphenyl 1,2-Dioxygenase, domain 1"/>
    <property type="match status" value="2"/>
</dbReference>
<feature type="domain" description="VOC" evidence="2">
    <location>
        <begin position="1"/>
        <end position="98"/>
    </location>
</feature>
<dbReference type="Proteomes" id="UP001315278">
    <property type="component" value="Unassembled WGS sequence"/>
</dbReference>
<evidence type="ECO:0000259" key="2">
    <source>
        <dbReference type="PROSITE" id="PS51819"/>
    </source>
</evidence>
<dbReference type="PROSITE" id="PS00934">
    <property type="entry name" value="GLYOXALASE_I_1"/>
    <property type="match status" value="1"/>
</dbReference>
<dbReference type="InterPro" id="IPR004360">
    <property type="entry name" value="Glyas_Fos-R_dOase_dom"/>
</dbReference>
<proteinExistence type="predicted"/>
<dbReference type="EMBL" id="JAFCJH010000005">
    <property type="protein sequence ID" value="MBR0795046.1"/>
    <property type="molecule type" value="Genomic_DNA"/>
</dbReference>
<dbReference type="SUPFAM" id="SSF54593">
    <property type="entry name" value="Glyoxalase/Bleomycin resistance protein/Dihydroxybiphenyl dioxygenase"/>
    <property type="match status" value="1"/>
</dbReference>
<feature type="domain" description="VOC" evidence="2">
    <location>
        <begin position="121"/>
        <end position="236"/>
    </location>
</feature>
<dbReference type="Pfam" id="PF00903">
    <property type="entry name" value="Glyoxalase"/>
    <property type="match status" value="2"/>
</dbReference>
<name>A0ABS5FFC2_9BRAD</name>
<dbReference type="PANTHER" id="PTHR41294:SF1">
    <property type="entry name" value="CADMIUM-INDUCED PROTEIN CADI"/>
    <property type="match status" value="1"/>
</dbReference>
<dbReference type="InterPro" id="IPR052393">
    <property type="entry name" value="Cadmium-induced_rsp"/>
</dbReference>
<evidence type="ECO:0000313" key="3">
    <source>
        <dbReference type="EMBL" id="MBR0795046.1"/>
    </source>
</evidence>
<reference evidence="4" key="1">
    <citation type="journal article" date="2021" name="ISME J.">
        <title>Evolutionary origin and ecological implication of a unique nif island in free-living Bradyrhizobium lineages.</title>
        <authorList>
            <person name="Tao J."/>
        </authorList>
    </citation>
    <scope>NUCLEOTIDE SEQUENCE [LARGE SCALE GENOMIC DNA]</scope>
    <source>
        <strain evidence="4">SZCCT0434</strain>
    </source>
</reference>
<dbReference type="InterPro" id="IPR029068">
    <property type="entry name" value="Glyas_Bleomycin-R_OHBP_Dase"/>
</dbReference>
<dbReference type="CDD" id="cd07237">
    <property type="entry name" value="BphC1-RGP6_C_like"/>
    <property type="match status" value="1"/>
</dbReference>
<protein>
    <submittedName>
        <fullName evidence="3">VOC family protein</fullName>
    </submittedName>
</protein>
<dbReference type="PANTHER" id="PTHR41294">
    <property type="entry name" value="CADMIUM-INDUCED PROTEIN CADI"/>
    <property type="match status" value="1"/>
</dbReference>
<sequence length="314" mass="34522">MATKGLGMEAVDRGGGMRAFRMDDRKQRLVLDGAMPGGTNYFGWEVADAAALEALAARLEQAGIAVRREPAALADQRFVSGLISFRDPAGNRLEAFHGAALADTPFRPSRLISGFRAGPLGMGHVLIAVQDIKAALTFYRDLLGFRISDYSLAPIAAYFLHVNPRHHSIALVEAPVNVLNHLMVELYSLDDVGQGYDLALTDREKIVATLGRHSNDFMTSFYMRTPSEFFVEYGWGGRDVDDATWQPHEVDTLASFWGHDGLFRAVGGEDPPPDVRHDAQNRQRGAPVQVIDGNYARVKGVCPWWDAVVAQGRQ</sequence>
<gene>
    <name evidence="3" type="ORF">JQ615_06585</name>
</gene>
<dbReference type="InterPro" id="IPR037523">
    <property type="entry name" value="VOC_core"/>
</dbReference>
<evidence type="ECO:0000313" key="4">
    <source>
        <dbReference type="Proteomes" id="UP001315278"/>
    </source>
</evidence>
<comment type="caution">
    <text evidence="3">The sequence shown here is derived from an EMBL/GenBank/DDBJ whole genome shotgun (WGS) entry which is preliminary data.</text>
</comment>
<accession>A0ABS5FFC2</accession>